<dbReference type="RefSeq" id="WP_345724889.1">
    <property type="nucleotide sequence ID" value="NZ_BAABRU010000043.1"/>
</dbReference>
<dbReference type="Pfam" id="PF01048">
    <property type="entry name" value="PNP_UDP_1"/>
    <property type="match status" value="1"/>
</dbReference>
<organism evidence="4 5">
    <name type="scientific">Herpetosiphon gulosus</name>
    <dbReference type="NCBI Taxonomy" id="1973496"/>
    <lineage>
        <taxon>Bacteria</taxon>
        <taxon>Bacillati</taxon>
        <taxon>Chloroflexota</taxon>
        <taxon>Chloroflexia</taxon>
        <taxon>Herpetosiphonales</taxon>
        <taxon>Herpetosiphonaceae</taxon>
        <taxon>Herpetosiphon</taxon>
    </lineage>
</organism>
<feature type="domain" description="Nucleoside phosphorylase" evidence="3">
    <location>
        <begin position="2"/>
        <end position="240"/>
    </location>
</feature>
<keyword evidence="2" id="KW-0808">Transferase</keyword>
<dbReference type="EMBL" id="BAABRU010000043">
    <property type="protein sequence ID" value="GAA5531326.1"/>
    <property type="molecule type" value="Genomic_DNA"/>
</dbReference>
<dbReference type="InterPro" id="IPR010044">
    <property type="entry name" value="MTAP"/>
</dbReference>
<reference evidence="4 5" key="1">
    <citation type="submission" date="2024-02" db="EMBL/GenBank/DDBJ databases">
        <title>Herpetosiphon gulosus NBRC 112829.</title>
        <authorList>
            <person name="Ichikawa N."/>
            <person name="Katano-Makiyama Y."/>
            <person name="Hidaka K."/>
        </authorList>
    </citation>
    <scope>NUCLEOTIDE SEQUENCE [LARGE SCALE GENOMIC DNA]</scope>
    <source>
        <strain evidence="4 5">NBRC 112829</strain>
    </source>
</reference>
<dbReference type="PANTHER" id="PTHR42679">
    <property type="entry name" value="S-METHYL-5'-THIOADENOSINE PHOSPHORYLASE"/>
    <property type="match status" value="1"/>
</dbReference>
<evidence type="ECO:0000313" key="4">
    <source>
        <dbReference type="EMBL" id="GAA5531326.1"/>
    </source>
</evidence>
<gene>
    <name evidence="4" type="ORF">Hgul01_05151</name>
</gene>
<dbReference type="PANTHER" id="PTHR42679:SF2">
    <property type="entry name" value="S-METHYL-5'-THIOADENOSINE PHOSPHORYLASE"/>
    <property type="match status" value="1"/>
</dbReference>
<keyword evidence="5" id="KW-1185">Reference proteome</keyword>
<evidence type="ECO:0000256" key="2">
    <source>
        <dbReference type="ARBA" id="ARBA00022679"/>
    </source>
</evidence>
<keyword evidence="1" id="KW-0328">Glycosyltransferase</keyword>
<dbReference type="CDD" id="cd09010">
    <property type="entry name" value="MTAP_SsMTAPII_like_MTIP"/>
    <property type="match status" value="1"/>
</dbReference>
<proteinExistence type="predicted"/>
<comment type="caution">
    <text evidence="4">The sequence shown here is derived from an EMBL/GenBank/DDBJ whole genome shotgun (WGS) entry which is preliminary data.</text>
</comment>
<dbReference type="Gene3D" id="3.40.50.1580">
    <property type="entry name" value="Nucleoside phosphorylase domain"/>
    <property type="match status" value="1"/>
</dbReference>
<protein>
    <submittedName>
        <fullName evidence="4">S-methyl-5'-thioinosine phosphorylase</fullName>
    </submittedName>
</protein>
<evidence type="ECO:0000259" key="3">
    <source>
        <dbReference type="Pfam" id="PF01048"/>
    </source>
</evidence>
<dbReference type="InterPro" id="IPR000845">
    <property type="entry name" value="Nucleoside_phosphorylase_d"/>
</dbReference>
<evidence type="ECO:0000256" key="1">
    <source>
        <dbReference type="ARBA" id="ARBA00022676"/>
    </source>
</evidence>
<accession>A0ABP9XA42</accession>
<evidence type="ECO:0000313" key="5">
    <source>
        <dbReference type="Proteomes" id="UP001428290"/>
    </source>
</evidence>
<name>A0ABP9XA42_9CHLR</name>
<dbReference type="Proteomes" id="UP001428290">
    <property type="component" value="Unassembled WGS sequence"/>
</dbReference>
<dbReference type="SUPFAM" id="SSF53167">
    <property type="entry name" value="Purine and uridine phosphorylases"/>
    <property type="match status" value="1"/>
</dbReference>
<sequence>MILLLGGTGTYFLDLESTLGSGSYQTLETPYGTAGAIYQPERFAGKIGLASRHGWGRLDVSPPFVNSRANIWAAKELGYQHILSWNGVGAINQLLQVHDLVVLNHVLNGTKTRPINFAGDLPNANAWQIAQRVFDPASASVLYQQARRYQARSFDCGTYACSEGPRLETAAEIRAWANFGADVVGMTLVPEVLLAYELGIKFASLAYVTNFATGVEPSTGAPRFFGVEVAQTCLQIVLATAEQLLATNEVSTR</sequence>
<dbReference type="InterPro" id="IPR035994">
    <property type="entry name" value="Nucleoside_phosphorylase_sf"/>
</dbReference>